<evidence type="ECO:0000256" key="1">
    <source>
        <dbReference type="SAM" id="SignalP"/>
    </source>
</evidence>
<evidence type="ECO:0000313" key="4">
    <source>
        <dbReference type="WBParaSite" id="TCONS_00015027.p1"/>
    </source>
</evidence>
<evidence type="ECO:0000313" key="3">
    <source>
        <dbReference type="WBParaSite" id="SSTP_0000853600.1"/>
    </source>
</evidence>
<feature type="signal peptide" evidence="1">
    <location>
        <begin position="1"/>
        <end position="26"/>
    </location>
</feature>
<dbReference type="AlphaFoldDB" id="A0A0K0EGC6"/>
<evidence type="ECO:0000313" key="2">
    <source>
        <dbReference type="Proteomes" id="UP000035681"/>
    </source>
</evidence>
<dbReference type="Proteomes" id="UP000035681">
    <property type="component" value="Unplaced"/>
</dbReference>
<sequence>MLPIFFSTYIFIQLFLLGSSNNDLNCDFLTTCCWREPTPNSFINDILASDIIDLNWYHRTFKVGKSKPPPVKNYLLRSVTSNTTSIPIYQSCPFCSENGIVNIEFRHWQSPSTKFYICYKEVNKPVEKENCELVNYILQSKLVDVEFEIEKRTKTELVFMVSNPSLNSDSIVMIDHINVRTAYCGLNIKTLPKVIKQDSKKIEQSNDNNFIAPKIEVPPRLTEVLPSKYESDTMPIKKTTVLGEGNKFIVSQKQVPSEPLIPNGSKNLMAHQIPDNQINSQKKTQQLLPIIEKKVMPVTTMSTTVFTFPTLPPSFSSFTAPGAGLLSLLPTSFQPITPEFTGFNIKPSKVQKVTTEKVIIPALGVQNVGNDKISNIEKNSNLQAKSIPRPDLASDLKKNKNVDGNPFVEMFGQEFADFLDPTYETKVDEIKDNSPNKQNDVEDKVNNGLGYKKEQNIPSNTLNIFDPKNQACNTIGGCLFDKSFCSYNNVPDLANGGEFKFATVGKSRFIEAKLSPGQVAVFESKTNMMEDHVVLFDVLEWVEGEKLSGCCIVPNRQPNEMTCPYESSIFQGPIEWKGGQMVCPKGTTAIMFICENYGKNKGVCALDNIRLHKTTDISRSEPCQKNLLMNI</sequence>
<reference evidence="3" key="1">
    <citation type="submission" date="2015-08" db="UniProtKB">
        <authorList>
            <consortium name="WormBaseParasite"/>
        </authorList>
    </citation>
    <scope>IDENTIFICATION</scope>
</reference>
<accession>A0A0K0EGC6</accession>
<proteinExistence type="predicted"/>
<protein>
    <submittedName>
        <fullName evidence="4">MAM domain-containing protein</fullName>
    </submittedName>
</protein>
<keyword evidence="2" id="KW-1185">Reference proteome</keyword>
<keyword evidence="1" id="KW-0732">Signal</keyword>
<organism evidence="3">
    <name type="scientific">Strongyloides stercoralis</name>
    <name type="common">Threadworm</name>
    <dbReference type="NCBI Taxonomy" id="6248"/>
    <lineage>
        <taxon>Eukaryota</taxon>
        <taxon>Metazoa</taxon>
        <taxon>Ecdysozoa</taxon>
        <taxon>Nematoda</taxon>
        <taxon>Chromadorea</taxon>
        <taxon>Rhabditida</taxon>
        <taxon>Tylenchina</taxon>
        <taxon>Panagrolaimomorpha</taxon>
        <taxon>Strongyloidoidea</taxon>
        <taxon>Strongyloididae</taxon>
        <taxon>Strongyloides</taxon>
    </lineage>
</organism>
<name>A0A0K0EGC6_STRER</name>
<feature type="chain" id="PRO_5005328143" evidence="1">
    <location>
        <begin position="27"/>
        <end position="631"/>
    </location>
</feature>
<dbReference type="WBParaSite" id="TCONS_00015027.p1">
    <property type="protein sequence ID" value="TCONS_00015027.p1"/>
    <property type="gene ID" value="XLOC_010239"/>
</dbReference>
<dbReference type="WBParaSite" id="SSTP_0000853600.1">
    <property type="protein sequence ID" value="SSTP_0000853600.1"/>
    <property type="gene ID" value="SSTP_0000853600"/>
</dbReference>